<dbReference type="eggNOG" id="ENOG502R6CC">
    <property type="taxonomic scope" value="Eukaryota"/>
</dbReference>
<dbReference type="PaxDb" id="39947-A0A0P0W3X5"/>
<gene>
    <name evidence="2" type="ordered locus">Os03g0786250</name>
    <name evidence="2" type="ORF">OSNPB_030786250</name>
</gene>
<protein>
    <submittedName>
        <fullName evidence="2">Os03g0786250 protein</fullName>
    </submittedName>
</protein>
<organism evidence="2 3">
    <name type="scientific">Oryza sativa subsp. japonica</name>
    <name type="common">Rice</name>
    <dbReference type="NCBI Taxonomy" id="39947"/>
    <lineage>
        <taxon>Eukaryota</taxon>
        <taxon>Viridiplantae</taxon>
        <taxon>Streptophyta</taxon>
        <taxon>Embryophyta</taxon>
        <taxon>Tracheophyta</taxon>
        <taxon>Spermatophyta</taxon>
        <taxon>Magnoliopsida</taxon>
        <taxon>Liliopsida</taxon>
        <taxon>Poales</taxon>
        <taxon>Poaceae</taxon>
        <taxon>BOP clade</taxon>
        <taxon>Oryzoideae</taxon>
        <taxon>Oryzeae</taxon>
        <taxon>Oryzinae</taxon>
        <taxon>Oryza</taxon>
        <taxon>Oryza sativa</taxon>
    </lineage>
</organism>
<keyword evidence="3" id="KW-1185">Reference proteome</keyword>
<dbReference type="OMA" id="WARVMSA"/>
<feature type="region of interest" description="Disordered" evidence="1">
    <location>
        <begin position="76"/>
        <end position="105"/>
    </location>
</feature>
<reference evidence="3" key="1">
    <citation type="journal article" date="2005" name="Nature">
        <title>The map-based sequence of the rice genome.</title>
        <authorList>
            <consortium name="International rice genome sequencing project (IRGSP)"/>
            <person name="Matsumoto T."/>
            <person name="Wu J."/>
            <person name="Kanamori H."/>
            <person name="Katayose Y."/>
            <person name="Fujisawa M."/>
            <person name="Namiki N."/>
            <person name="Mizuno H."/>
            <person name="Yamamoto K."/>
            <person name="Antonio B.A."/>
            <person name="Baba T."/>
            <person name="Sakata K."/>
            <person name="Nagamura Y."/>
            <person name="Aoki H."/>
            <person name="Arikawa K."/>
            <person name="Arita K."/>
            <person name="Bito T."/>
            <person name="Chiden Y."/>
            <person name="Fujitsuka N."/>
            <person name="Fukunaka R."/>
            <person name="Hamada M."/>
            <person name="Harada C."/>
            <person name="Hayashi A."/>
            <person name="Hijishita S."/>
            <person name="Honda M."/>
            <person name="Hosokawa S."/>
            <person name="Ichikawa Y."/>
            <person name="Idonuma A."/>
            <person name="Iijima M."/>
            <person name="Ikeda M."/>
            <person name="Ikeno M."/>
            <person name="Ito K."/>
            <person name="Ito S."/>
            <person name="Ito T."/>
            <person name="Ito Y."/>
            <person name="Ito Y."/>
            <person name="Iwabuchi A."/>
            <person name="Kamiya K."/>
            <person name="Karasawa W."/>
            <person name="Kurita K."/>
            <person name="Katagiri S."/>
            <person name="Kikuta A."/>
            <person name="Kobayashi H."/>
            <person name="Kobayashi N."/>
            <person name="Machita K."/>
            <person name="Maehara T."/>
            <person name="Masukawa M."/>
            <person name="Mizubayashi T."/>
            <person name="Mukai Y."/>
            <person name="Nagasaki H."/>
            <person name="Nagata Y."/>
            <person name="Naito S."/>
            <person name="Nakashima M."/>
            <person name="Nakama Y."/>
            <person name="Nakamichi Y."/>
            <person name="Nakamura M."/>
            <person name="Meguro A."/>
            <person name="Negishi M."/>
            <person name="Ohta I."/>
            <person name="Ohta T."/>
            <person name="Okamoto M."/>
            <person name="Ono N."/>
            <person name="Saji S."/>
            <person name="Sakaguchi M."/>
            <person name="Sakai K."/>
            <person name="Shibata M."/>
            <person name="Shimokawa T."/>
            <person name="Song J."/>
            <person name="Takazaki Y."/>
            <person name="Terasawa K."/>
            <person name="Tsugane M."/>
            <person name="Tsuji K."/>
            <person name="Ueda S."/>
            <person name="Waki K."/>
            <person name="Yamagata H."/>
            <person name="Yamamoto M."/>
            <person name="Yamamoto S."/>
            <person name="Yamane H."/>
            <person name="Yoshiki S."/>
            <person name="Yoshihara R."/>
            <person name="Yukawa K."/>
            <person name="Zhong H."/>
            <person name="Yano M."/>
            <person name="Yuan Q."/>
            <person name="Ouyang S."/>
            <person name="Liu J."/>
            <person name="Jones K.M."/>
            <person name="Gansberger K."/>
            <person name="Moffat K."/>
            <person name="Hill J."/>
            <person name="Bera J."/>
            <person name="Fadrosh D."/>
            <person name="Jin S."/>
            <person name="Johri S."/>
            <person name="Kim M."/>
            <person name="Overton L."/>
            <person name="Reardon M."/>
            <person name="Tsitrin T."/>
            <person name="Vuong H."/>
            <person name="Weaver B."/>
            <person name="Ciecko A."/>
            <person name="Tallon L."/>
            <person name="Jackson J."/>
            <person name="Pai G."/>
            <person name="Aken S.V."/>
            <person name="Utterback T."/>
            <person name="Reidmuller S."/>
            <person name="Feldblyum T."/>
            <person name="Hsiao J."/>
            <person name="Zismann V."/>
            <person name="Iobst S."/>
            <person name="de Vazeille A.R."/>
            <person name="Buell C.R."/>
            <person name="Ying K."/>
            <person name="Li Y."/>
            <person name="Lu T."/>
            <person name="Huang Y."/>
            <person name="Zhao Q."/>
            <person name="Feng Q."/>
            <person name="Zhang L."/>
            <person name="Zhu J."/>
            <person name="Weng Q."/>
            <person name="Mu J."/>
            <person name="Lu Y."/>
            <person name="Fan D."/>
            <person name="Liu Y."/>
            <person name="Guan J."/>
            <person name="Zhang Y."/>
            <person name="Yu S."/>
            <person name="Liu X."/>
            <person name="Zhang Y."/>
            <person name="Hong G."/>
            <person name="Han B."/>
            <person name="Choisne N."/>
            <person name="Demange N."/>
            <person name="Orjeda G."/>
            <person name="Samain S."/>
            <person name="Cattolico L."/>
            <person name="Pelletier E."/>
            <person name="Couloux A."/>
            <person name="Segurens B."/>
            <person name="Wincker P."/>
            <person name="D'Hont A."/>
            <person name="Scarpelli C."/>
            <person name="Weissenbach J."/>
            <person name="Salanoubat M."/>
            <person name="Quetier F."/>
            <person name="Yu Y."/>
            <person name="Kim H.R."/>
            <person name="Rambo T."/>
            <person name="Currie J."/>
            <person name="Collura K."/>
            <person name="Luo M."/>
            <person name="Yang T."/>
            <person name="Ammiraju J.S.S."/>
            <person name="Engler F."/>
            <person name="Soderlund C."/>
            <person name="Wing R.A."/>
            <person name="Palmer L.E."/>
            <person name="de la Bastide M."/>
            <person name="Spiegel L."/>
            <person name="Nascimento L."/>
            <person name="Zutavern T."/>
            <person name="O'Shaughnessy A."/>
            <person name="Dike S."/>
            <person name="Dedhia N."/>
            <person name="Preston R."/>
            <person name="Balija V."/>
            <person name="McCombie W.R."/>
            <person name="Chow T."/>
            <person name="Chen H."/>
            <person name="Chung M."/>
            <person name="Chen C."/>
            <person name="Shaw J."/>
            <person name="Wu H."/>
            <person name="Hsiao K."/>
            <person name="Chao Y."/>
            <person name="Chu M."/>
            <person name="Cheng C."/>
            <person name="Hour A."/>
            <person name="Lee P."/>
            <person name="Lin S."/>
            <person name="Lin Y."/>
            <person name="Liou J."/>
            <person name="Liu S."/>
            <person name="Hsing Y."/>
            <person name="Raghuvanshi S."/>
            <person name="Mohanty A."/>
            <person name="Bharti A.K."/>
            <person name="Gaur A."/>
            <person name="Gupta V."/>
            <person name="Kumar D."/>
            <person name="Ravi V."/>
            <person name="Vij S."/>
            <person name="Kapur A."/>
            <person name="Khurana P."/>
            <person name="Khurana P."/>
            <person name="Khurana J.P."/>
            <person name="Tyagi A.K."/>
            <person name="Gaikwad K."/>
            <person name="Singh A."/>
            <person name="Dalal V."/>
            <person name="Srivastava S."/>
            <person name="Dixit A."/>
            <person name="Pal A.K."/>
            <person name="Ghazi I.A."/>
            <person name="Yadav M."/>
            <person name="Pandit A."/>
            <person name="Bhargava A."/>
            <person name="Sureshbabu K."/>
            <person name="Batra K."/>
            <person name="Sharma T.R."/>
            <person name="Mohapatra T."/>
            <person name="Singh N.K."/>
            <person name="Messing J."/>
            <person name="Nelson A.B."/>
            <person name="Fuks G."/>
            <person name="Kavchok S."/>
            <person name="Keizer G."/>
            <person name="Linton E."/>
            <person name="Llaca V."/>
            <person name="Song R."/>
            <person name="Tanyolac B."/>
            <person name="Young S."/>
            <person name="Ho-Il K."/>
            <person name="Hahn J.H."/>
            <person name="Sangsakoo G."/>
            <person name="Vanavichit A."/>
            <person name="de Mattos Luiz.A.T."/>
            <person name="Zimmer P.D."/>
            <person name="Malone G."/>
            <person name="Dellagostin O."/>
            <person name="de Oliveira A.C."/>
            <person name="Bevan M."/>
            <person name="Bancroft I."/>
            <person name="Minx P."/>
            <person name="Cordum H."/>
            <person name="Wilson R."/>
            <person name="Cheng Z."/>
            <person name="Jin W."/>
            <person name="Jiang J."/>
            <person name="Leong S.A."/>
            <person name="Iwama H."/>
            <person name="Gojobori T."/>
            <person name="Itoh T."/>
            <person name="Niimura Y."/>
            <person name="Fujii Y."/>
            <person name="Habara T."/>
            <person name="Sakai H."/>
            <person name="Sato Y."/>
            <person name="Wilson G."/>
            <person name="Kumar K."/>
            <person name="McCouch S."/>
            <person name="Juretic N."/>
            <person name="Hoen D."/>
            <person name="Wright S."/>
            <person name="Bruskiewich R."/>
            <person name="Bureau T."/>
            <person name="Miyao A."/>
            <person name="Hirochika H."/>
            <person name="Nishikawa T."/>
            <person name="Kadowaki K."/>
            <person name="Sugiura M."/>
            <person name="Burr B."/>
            <person name="Sasaki T."/>
        </authorList>
    </citation>
    <scope>NUCLEOTIDE SEQUENCE [LARGE SCALE GENOMIC DNA]</scope>
    <source>
        <strain evidence="3">cv. Nipponbare</strain>
    </source>
</reference>
<sequence length="123" mass="13123">MWARVMSASEVHPLSAMVSSNSSRIIRSTFLTPASPSAASANTTGLPICKRNSIHQDDDDDDDMYHAIDHRLSIEGLTKTPAAPRASALKTSVPRRTPPSRYTGMRPAAAVTTSSRALMVAGT</sequence>
<evidence type="ECO:0000313" key="3">
    <source>
        <dbReference type="Proteomes" id="UP000059680"/>
    </source>
</evidence>
<name>A0A0P0W3X5_ORYSJ</name>
<feature type="compositionally biased region" description="Low complexity" evidence="1">
    <location>
        <begin position="34"/>
        <end position="44"/>
    </location>
</feature>
<feature type="region of interest" description="Disordered" evidence="1">
    <location>
        <begin position="34"/>
        <end position="62"/>
    </location>
</feature>
<evidence type="ECO:0000313" key="2">
    <source>
        <dbReference type="EMBL" id="BAS86731.1"/>
    </source>
</evidence>
<reference evidence="2 3" key="3">
    <citation type="journal article" date="2013" name="Rice">
        <title>Improvement of the Oryza sativa Nipponbare reference genome using next generation sequence and optical map data.</title>
        <authorList>
            <person name="Kawahara Y."/>
            <person name="de la Bastide M."/>
            <person name="Hamilton J.P."/>
            <person name="Kanamori H."/>
            <person name="McCombie W.R."/>
            <person name="Ouyang S."/>
            <person name="Schwartz D.C."/>
            <person name="Tanaka T."/>
            <person name="Wu J."/>
            <person name="Zhou S."/>
            <person name="Childs K.L."/>
            <person name="Davidson R.M."/>
            <person name="Lin H."/>
            <person name="Quesada-Ocampo L."/>
            <person name="Vaillancourt B."/>
            <person name="Sakai H."/>
            <person name="Lee S.S."/>
            <person name="Kim J."/>
            <person name="Numa H."/>
            <person name="Itoh T."/>
            <person name="Buell C.R."/>
            <person name="Matsumoto T."/>
        </authorList>
    </citation>
    <scope>NUCLEOTIDE SEQUENCE [LARGE SCALE GENOMIC DNA]</scope>
    <source>
        <strain evidence="3">cv. Nipponbare</strain>
    </source>
</reference>
<reference evidence="2 3" key="2">
    <citation type="journal article" date="2013" name="Plant Cell Physiol.">
        <title>Rice Annotation Project Database (RAP-DB): an integrative and interactive database for rice genomics.</title>
        <authorList>
            <person name="Sakai H."/>
            <person name="Lee S.S."/>
            <person name="Tanaka T."/>
            <person name="Numa H."/>
            <person name="Kim J."/>
            <person name="Kawahara Y."/>
            <person name="Wakimoto H."/>
            <person name="Yang C.C."/>
            <person name="Iwamoto M."/>
            <person name="Abe T."/>
            <person name="Yamada Y."/>
            <person name="Muto A."/>
            <person name="Inokuchi H."/>
            <person name="Ikemura T."/>
            <person name="Matsumoto T."/>
            <person name="Sasaki T."/>
            <person name="Itoh T."/>
        </authorList>
    </citation>
    <scope>NUCLEOTIDE SEQUENCE [LARGE SCALE GENOMIC DNA]</scope>
    <source>
        <strain evidence="3">cv. Nipponbare</strain>
    </source>
</reference>
<dbReference type="Proteomes" id="UP000059680">
    <property type="component" value="Chromosome 3"/>
</dbReference>
<proteinExistence type="predicted"/>
<accession>A0A0P0W3X5</accession>
<dbReference type="AlphaFoldDB" id="A0A0P0W3X5"/>
<dbReference type="InParanoid" id="A0A0P0W3X5"/>
<evidence type="ECO:0000256" key="1">
    <source>
        <dbReference type="SAM" id="MobiDB-lite"/>
    </source>
</evidence>
<dbReference type="EMBL" id="AP014959">
    <property type="protein sequence ID" value="BAS86731.1"/>
    <property type="molecule type" value="Genomic_DNA"/>
</dbReference>
<dbReference type="Gramene" id="Os03t0786250-00">
    <property type="protein sequence ID" value="Os03t0786250-00"/>
    <property type="gene ID" value="Os03g0786250"/>
</dbReference>